<keyword evidence="1" id="KW-0614">Plasmid</keyword>
<sequence length="190" mass="20323">MTARERTSVDARIEPYTVPTPGPAVWLLGAHGGSGVSTLAQYWDFADDAQRQWPCGNAREIESPYAVVVCRETIQGLSSAHDLILEHRTRDLPCELLGLVTVANAAGPLPKDVRQLRSIVTGAVAAHWSIGWHRFLASAARSSLPTWRALDGVPIQTKGAVIDVPEDVIAAGVGIVTAIQSSLPTLWSGQ</sequence>
<evidence type="ECO:0000313" key="2">
    <source>
        <dbReference type="Proteomes" id="UP000593818"/>
    </source>
</evidence>
<geneLocation type="plasmid" evidence="1 2">
    <name>pRh5Ap-243</name>
</geneLocation>
<reference evidence="1 2" key="1">
    <citation type="submission" date="2020-10" db="EMBL/GenBank/DDBJ databases">
        <title>Whole genome sequence of oil-degrading bacteria Rhodococcus pyridinivorans strain 5Ap.</title>
        <authorList>
            <person name="Akhremchuk A.E."/>
            <person name="Valentovich L.N."/>
            <person name="Charniauskaya M.I."/>
            <person name="Bukliarevich H.A."/>
            <person name="Titok M.A."/>
        </authorList>
    </citation>
    <scope>NUCLEOTIDE SEQUENCE [LARGE SCALE GENOMIC DNA]</scope>
    <source>
        <strain evidence="1 2">5Ap</strain>
        <plasmid evidence="1 2">pRh5Ap-243</plasmid>
    </source>
</reference>
<organism evidence="1 2">
    <name type="scientific">Rhodococcus pyridinivorans</name>
    <dbReference type="NCBI Taxonomy" id="103816"/>
    <lineage>
        <taxon>Bacteria</taxon>
        <taxon>Bacillati</taxon>
        <taxon>Actinomycetota</taxon>
        <taxon>Actinomycetes</taxon>
        <taxon>Mycobacteriales</taxon>
        <taxon>Nocardiaceae</taxon>
        <taxon>Rhodococcus</taxon>
    </lineage>
</organism>
<proteinExistence type="predicted"/>
<accession>A0A7M2XVA3</accession>
<protein>
    <submittedName>
        <fullName evidence="1">Uncharacterized protein</fullName>
    </submittedName>
</protein>
<dbReference type="AlphaFoldDB" id="A0A7M2XVA3"/>
<keyword evidence="2" id="KW-1185">Reference proteome</keyword>
<name>A0A7M2XVA3_9NOCA</name>
<dbReference type="RefSeq" id="WP_193904105.1">
    <property type="nucleotide sequence ID" value="NZ_CP063452.1"/>
</dbReference>
<dbReference type="EMBL" id="CP063452">
    <property type="protein sequence ID" value="QOW01700.1"/>
    <property type="molecule type" value="Genomic_DNA"/>
</dbReference>
<evidence type="ECO:0000313" key="1">
    <source>
        <dbReference type="EMBL" id="QOW01700.1"/>
    </source>
</evidence>
<gene>
    <name evidence="1" type="ORF">INP59_26465</name>
</gene>
<dbReference type="Proteomes" id="UP000593818">
    <property type="component" value="Plasmid pRh5Ap-243"/>
</dbReference>